<accession>A0A0S2HVA0</accession>
<dbReference type="STRING" id="1307839.L21SP5_00291"/>
<dbReference type="Pfam" id="PF13439">
    <property type="entry name" value="Glyco_transf_4"/>
    <property type="match status" value="1"/>
</dbReference>
<evidence type="ECO:0000313" key="4">
    <source>
        <dbReference type="Proteomes" id="UP000064893"/>
    </source>
</evidence>
<dbReference type="PANTHER" id="PTHR46401">
    <property type="entry name" value="GLYCOSYLTRANSFERASE WBBK-RELATED"/>
    <property type="match status" value="1"/>
</dbReference>
<dbReference type="AlphaFoldDB" id="A0A0S2HVA0"/>
<dbReference type="PATRIC" id="fig|1307839.3.peg.322"/>
<gene>
    <name evidence="3" type="ORF">L21SP5_00291</name>
</gene>
<dbReference type="InterPro" id="IPR028098">
    <property type="entry name" value="Glyco_trans_4-like_N"/>
</dbReference>
<dbReference type="RefSeq" id="WP_157754514.1">
    <property type="nucleotide sequence ID" value="NZ_CP013118.1"/>
</dbReference>
<dbReference type="PANTHER" id="PTHR46401:SF2">
    <property type="entry name" value="GLYCOSYLTRANSFERASE WBBK-RELATED"/>
    <property type="match status" value="1"/>
</dbReference>
<dbReference type="Gene3D" id="3.40.50.2000">
    <property type="entry name" value="Glycogen Phosphorylase B"/>
    <property type="match status" value="2"/>
</dbReference>
<reference evidence="3 4" key="1">
    <citation type="submission" date="2015-11" db="EMBL/GenBank/DDBJ databases">
        <title>Description and complete genome sequence of a novel strain predominating in hypersaline microbial mats and representing a new family of the Bacteriodetes phylum.</title>
        <authorList>
            <person name="Spring S."/>
            <person name="Bunk B."/>
            <person name="Sproer C."/>
            <person name="Klenk H.-P."/>
        </authorList>
    </citation>
    <scope>NUCLEOTIDE SEQUENCE [LARGE SCALE GENOMIC DNA]</scope>
    <source>
        <strain evidence="3 4">L21-Spi-D4</strain>
    </source>
</reference>
<evidence type="ECO:0000259" key="2">
    <source>
        <dbReference type="Pfam" id="PF13439"/>
    </source>
</evidence>
<dbReference type="GO" id="GO:0016757">
    <property type="term" value="F:glycosyltransferase activity"/>
    <property type="evidence" value="ECO:0007669"/>
    <property type="project" value="TreeGrafter"/>
</dbReference>
<dbReference type="EMBL" id="CP013118">
    <property type="protein sequence ID" value="ALO13970.1"/>
    <property type="molecule type" value="Genomic_DNA"/>
</dbReference>
<dbReference type="KEGG" id="blq:L21SP5_00291"/>
<keyword evidence="4" id="KW-1185">Reference proteome</keyword>
<proteinExistence type="predicted"/>
<feature type="domain" description="Glycosyltransferase subfamily 4-like N-terminal" evidence="2">
    <location>
        <begin position="111"/>
        <end position="232"/>
    </location>
</feature>
<name>A0A0S2HVA0_9BACT</name>
<dbReference type="GO" id="GO:0009103">
    <property type="term" value="P:lipopolysaccharide biosynthetic process"/>
    <property type="evidence" value="ECO:0007669"/>
    <property type="project" value="TreeGrafter"/>
</dbReference>
<keyword evidence="1 3" id="KW-0808">Transferase</keyword>
<sequence length="437" mass="49706">MQKVLILTYYWPPASGPGVQRFLKFCKYLPEFGWKPYVVTVENGTYSSVDETLLKDIPEQVQVIKTRTNEPFGIYNRLTGKEKKSGTVGMLNMDSGQNPIKQMSLYARANYFIPDARKGWNRYAYKAAKAVIEKENINIIITTGPPHSTHLIGKRLKENLGVRWLADFRDPWTNIFYNEALPRTLNTQKKDKTLEDSVLKSADKVTVVSDGLKDEFADRTEPTVIYNGFDVDDLAYQPWEDKNRKFTLSHVGNLMPGQNIEELWQALKELKDEYEEFGAQIKLSFTGNVDDGILASLDKYDLTDMAHIDGYVPHLEATKAMMTADMLLFVIPDTKRNELIITGKLFEYIASRTPILGIGPTDGNAAQILRNAHRNPMVDFSDKADIKKQLLVAFTKWQEADAPFKHDEKDLEKFSRKGLTGQLAHLLDELNAEKVKA</sequence>
<evidence type="ECO:0000256" key="1">
    <source>
        <dbReference type="ARBA" id="ARBA00022679"/>
    </source>
</evidence>
<dbReference type="Proteomes" id="UP000064893">
    <property type="component" value="Chromosome"/>
</dbReference>
<dbReference type="OrthoDB" id="9794575at2"/>
<protein>
    <submittedName>
        <fullName evidence="3">PEP-CTERM/exosortase A-associated glycosyltransferase, family</fullName>
    </submittedName>
</protein>
<evidence type="ECO:0000313" key="3">
    <source>
        <dbReference type="EMBL" id="ALO13970.1"/>
    </source>
</evidence>
<organism evidence="3 4">
    <name type="scientific">Salinivirga cyanobacteriivorans</name>
    <dbReference type="NCBI Taxonomy" id="1307839"/>
    <lineage>
        <taxon>Bacteria</taxon>
        <taxon>Pseudomonadati</taxon>
        <taxon>Bacteroidota</taxon>
        <taxon>Bacteroidia</taxon>
        <taxon>Bacteroidales</taxon>
        <taxon>Salinivirgaceae</taxon>
        <taxon>Salinivirga</taxon>
    </lineage>
</organism>
<dbReference type="SUPFAM" id="SSF53756">
    <property type="entry name" value="UDP-Glycosyltransferase/glycogen phosphorylase"/>
    <property type="match status" value="1"/>
</dbReference>